<reference evidence="3 4" key="1">
    <citation type="submission" date="2020-04" db="EMBL/GenBank/DDBJ databases">
        <title>Description of novel Gluconacetobacter.</title>
        <authorList>
            <person name="Sombolestani A."/>
        </authorList>
    </citation>
    <scope>NUCLEOTIDE SEQUENCE [LARGE SCALE GENOMIC DNA]</scope>
    <source>
        <strain evidence="3 4">LMG 19747</strain>
    </source>
</reference>
<proteinExistence type="predicted"/>
<dbReference type="SUPFAM" id="SSF53474">
    <property type="entry name" value="alpha/beta-Hydrolases"/>
    <property type="match status" value="1"/>
</dbReference>
<dbReference type="InterPro" id="IPR000073">
    <property type="entry name" value="AB_hydrolase_1"/>
</dbReference>
<feature type="signal peptide" evidence="1">
    <location>
        <begin position="1"/>
        <end position="23"/>
    </location>
</feature>
<evidence type="ECO:0000256" key="1">
    <source>
        <dbReference type="SAM" id="SignalP"/>
    </source>
</evidence>
<dbReference type="PRINTS" id="PR00111">
    <property type="entry name" value="ABHYDROLASE"/>
</dbReference>
<protein>
    <submittedName>
        <fullName evidence="3">Alpha/beta hydrolase</fullName>
    </submittedName>
</protein>
<dbReference type="GO" id="GO:0016787">
    <property type="term" value="F:hydrolase activity"/>
    <property type="evidence" value="ECO:0007669"/>
    <property type="project" value="UniProtKB-KW"/>
</dbReference>
<dbReference type="InterPro" id="IPR050266">
    <property type="entry name" value="AB_hydrolase_sf"/>
</dbReference>
<evidence type="ECO:0000313" key="3">
    <source>
        <dbReference type="EMBL" id="MBB2160762.1"/>
    </source>
</evidence>
<dbReference type="PANTHER" id="PTHR43798:SF33">
    <property type="entry name" value="HYDROLASE, PUTATIVE (AFU_ORTHOLOGUE AFUA_2G14860)-RELATED"/>
    <property type="match status" value="1"/>
</dbReference>
<feature type="chain" id="PRO_5031344520" evidence="1">
    <location>
        <begin position="24"/>
        <end position="197"/>
    </location>
</feature>
<organism evidence="3 4">
    <name type="scientific">Gluconacetobacter sacchari</name>
    <dbReference type="NCBI Taxonomy" id="92759"/>
    <lineage>
        <taxon>Bacteria</taxon>
        <taxon>Pseudomonadati</taxon>
        <taxon>Pseudomonadota</taxon>
        <taxon>Alphaproteobacteria</taxon>
        <taxon>Acetobacterales</taxon>
        <taxon>Acetobacteraceae</taxon>
        <taxon>Gluconacetobacter</taxon>
    </lineage>
</organism>
<dbReference type="Pfam" id="PF00561">
    <property type="entry name" value="Abhydrolase_1"/>
    <property type="match status" value="1"/>
</dbReference>
<dbReference type="InterPro" id="IPR029058">
    <property type="entry name" value="AB_hydrolase_fold"/>
</dbReference>
<evidence type="ECO:0000259" key="2">
    <source>
        <dbReference type="Pfam" id="PF00561"/>
    </source>
</evidence>
<dbReference type="EMBL" id="JABEQJ010000013">
    <property type="protein sequence ID" value="MBB2160762.1"/>
    <property type="molecule type" value="Genomic_DNA"/>
</dbReference>
<sequence>MKPGRLIRAAWLAAAMLAAPAAAGTETPARFDDARRIASLPDGIDMAYIDRGPRDGRPVILVHGYTDSARDWLPALSAFAPRDRLILIDLRGHGHSSKPECCYALVDFAWDIRLLMERLGLQRADLVGHSLGSLVVQVFAENRPDRVKHVVLIASTGGLSPTPTPRERAGRTAGFDSRTPISRLREPIDPDSAFMRA</sequence>
<dbReference type="PANTHER" id="PTHR43798">
    <property type="entry name" value="MONOACYLGLYCEROL LIPASE"/>
    <property type="match status" value="1"/>
</dbReference>
<dbReference type="AlphaFoldDB" id="A0A7W4IDI0"/>
<name>A0A7W4IDI0_9PROT</name>
<dbReference type="Gene3D" id="3.40.50.1820">
    <property type="entry name" value="alpha/beta hydrolase"/>
    <property type="match status" value="1"/>
</dbReference>
<gene>
    <name evidence="3" type="ORF">HLH48_11360</name>
</gene>
<dbReference type="GO" id="GO:0016020">
    <property type="term" value="C:membrane"/>
    <property type="evidence" value="ECO:0007669"/>
    <property type="project" value="TreeGrafter"/>
</dbReference>
<accession>A0A7W4IDI0</accession>
<keyword evidence="3" id="KW-0378">Hydrolase</keyword>
<evidence type="ECO:0000313" key="4">
    <source>
        <dbReference type="Proteomes" id="UP000589085"/>
    </source>
</evidence>
<comment type="caution">
    <text evidence="3">The sequence shown here is derived from an EMBL/GenBank/DDBJ whole genome shotgun (WGS) entry which is preliminary data.</text>
</comment>
<feature type="domain" description="AB hydrolase-1" evidence="2">
    <location>
        <begin position="58"/>
        <end position="167"/>
    </location>
</feature>
<keyword evidence="1" id="KW-0732">Signal</keyword>
<dbReference type="RefSeq" id="WP_182997619.1">
    <property type="nucleotide sequence ID" value="NZ_JABEQJ010000013.1"/>
</dbReference>
<dbReference type="Proteomes" id="UP000589085">
    <property type="component" value="Unassembled WGS sequence"/>
</dbReference>